<keyword evidence="7" id="KW-0832">Ubl conjugation</keyword>
<gene>
    <name evidence="18" type="primary">MTA3</name>
</gene>
<keyword evidence="4" id="KW-0479">Metal-binding</keyword>
<dbReference type="Pfam" id="PF01448">
    <property type="entry name" value="ELM2"/>
    <property type="match status" value="1"/>
</dbReference>
<dbReference type="Pfam" id="PF17226">
    <property type="entry name" value="MTA_R1"/>
    <property type="match status" value="1"/>
</dbReference>
<dbReference type="GO" id="GO:0042826">
    <property type="term" value="F:histone deacetylase binding"/>
    <property type="evidence" value="ECO:0007669"/>
    <property type="project" value="TreeGrafter"/>
</dbReference>
<feature type="region of interest" description="Disordered" evidence="12">
    <location>
        <begin position="1054"/>
        <end position="1073"/>
    </location>
</feature>
<dbReference type="PROSITE" id="PS51253">
    <property type="entry name" value="HTH_CENPB"/>
    <property type="match status" value="1"/>
</dbReference>
<accession>A0A2Y9G0I3</accession>
<keyword evidence="3" id="KW-0597">Phosphoprotein</keyword>
<dbReference type="FunFam" id="4.10.1240.50:FF:000001">
    <property type="entry name" value="Metastasis-associated 1 family, member 3"/>
    <property type="match status" value="1"/>
</dbReference>
<dbReference type="InterPro" id="IPR043151">
    <property type="entry name" value="BAH_sf"/>
</dbReference>
<evidence type="ECO:0000256" key="10">
    <source>
        <dbReference type="ARBA" id="ARBA00023242"/>
    </source>
</evidence>
<evidence type="ECO:0000256" key="5">
    <source>
        <dbReference type="ARBA" id="ARBA00022771"/>
    </source>
</evidence>
<dbReference type="InterPro" id="IPR004875">
    <property type="entry name" value="DDE_SF_endonuclease_dom"/>
</dbReference>
<keyword evidence="2" id="KW-1017">Isopeptide bond</keyword>
<proteinExistence type="inferred from homology"/>
<dbReference type="Pfam" id="PF03221">
    <property type="entry name" value="HTH_Tnp_Tc5"/>
    <property type="match status" value="1"/>
</dbReference>
<dbReference type="OrthoDB" id="2193595at2759"/>
<dbReference type="CTD" id="57504"/>
<dbReference type="CDD" id="cd00202">
    <property type="entry name" value="ZnF_GATA"/>
    <property type="match status" value="1"/>
</dbReference>
<evidence type="ECO:0000256" key="1">
    <source>
        <dbReference type="ARBA" id="ARBA00004123"/>
    </source>
</evidence>
<evidence type="ECO:0000259" key="16">
    <source>
        <dbReference type="PROSITE" id="PS51293"/>
    </source>
</evidence>
<dbReference type="Gene3D" id="1.10.10.60">
    <property type="entry name" value="Homeodomain-like"/>
    <property type="match status" value="2"/>
</dbReference>
<evidence type="ECO:0000256" key="7">
    <source>
        <dbReference type="ARBA" id="ARBA00022843"/>
    </source>
</evidence>
<feature type="compositionally biased region" description="Acidic residues" evidence="12">
    <location>
        <begin position="1057"/>
        <end position="1072"/>
    </location>
</feature>
<dbReference type="PROSITE" id="PS51293">
    <property type="entry name" value="SANT"/>
    <property type="match status" value="1"/>
</dbReference>
<dbReference type="PROSITE" id="PS51038">
    <property type="entry name" value="BAH"/>
    <property type="match status" value="1"/>
</dbReference>
<dbReference type="GO" id="GO:0003682">
    <property type="term" value="F:chromatin binding"/>
    <property type="evidence" value="ECO:0007669"/>
    <property type="project" value="InterPro"/>
</dbReference>
<dbReference type="Proteomes" id="UP000248480">
    <property type="component" value="Unplaced"/>
</dbReference>
<feature type="domain" description="SANT" evidence="16">
    <location>
        <begin position="291"/>
        <end position="343"/>
    </location>
</feature>
<keyword evidence="5" id="KW-0863">Zinc-finger</keyword>
<dbReference type="FunFam" id="2.30.30.490:FF:000001">
    <property type="entry name" value="Metastasis-associated 1 family, member 3"/>
    <property type="match status" value="1"/>
</dbReference>
<dbReference type="Gene3D" id="4.10.1240.50">
    <property type="match status" value="1"/>
</dbReference>
<dbReference type="Pfam" id="PF01426">
    <property type="entry name" value="BAH"/>
    <property type="match status" value="1"/>
</dbReference>
<evidence type="ECO:0000256" key="4">
    <source>
        <dbReference type="ARBA" id="ARBA00022723"/>
    </source>
</evidence>
<dbReference type="SMART" id="SM00674">
    <property type="entry name" value="CENPB"/>
    <property type="match status" value="1"/>
</dbReference>
<dbReference type="Pfam" id="PF00320">
    <property type="entry name" value="GATA"/>
    <property type="match status" value="1"/>
</dbReference>
<dbReference type="InterPro" id="IPR006600">
    <property type="entry name" value="HTH_CenpB_DNA-bd_dom"/>
</dbReference>
<evidence type="ECO:0000256" key="3">
    <source>
        <dbReference type="ARBA" id="ARBA00022553"/>
    </source>
</evidence>
<dbReference type="InterPro" id="IPR009057">
    <property type="entry name" value="Homeodomain-like_sf"/>
</dbReference>
<dbReference type="GO" id="GO:0043565">
    <property type="term" value="F:sequence-specific DNA binding"/>
    <property type="evidence" value="ECO:0007669"/>
    <property type="project" value="InterPro"/>
</dbReference>
<evidence type="ECO:0000259" key="13">
    <source>
        <dbReference type="PROSITE" id="PS51038"/>
    </source>
</evidence>
<dbReference type="PANTHER" id="PTHR10865:SF6">
    <property type="entry name" value="METASTASIS-ASSOCIATED PROTEIN MTA3"/>
    <property type="match status" value="1"/>
</dbReference>
<dbReference type="AlphaFoldDB" id="A0A2Y9G0I3"/>
<dbReference type="InParanoid" id="A0A2Y9G0I3"/>
<comment type="subcellular location">
    <subcellularLocation>
        <location evidence="1">Nucleus</location>
    </subcellularLocation>
</comment>
<comment type="similarity">
    <text evidence="11">Belongs to the metastasis-associated protein family.</text>
</comment>
<dbReference type="SMART" id="SM01189">
    <property type="entry name" value="ELM2"/>
    <property type="match status" value="1"/>
</dbReference>
<dbReference type="SMART" id="SM00717">
    <property type="entry name" value="SANT"/>
    <property type="match status" value="1"/>
</dbReference>
<dbReference type="KEGG" id="tmu:101357517"/>
<dbReference type="GeneID" id="101357517"/>
<evidence type="ECO:0000256" key="2">
    <source>
        <dbReference type="ARBA" id="ARBA00022499"/>
    </source>
</evidence>
<dbReference type="RefSeq" id="XP_012412173.2">
    <property type="nucleotide sequence ID" value="XM_012556719.2"/>
</dbReference>
<dbReference type="SMART" id="SM00401">
    <property type="entry name" value="ZnF_GATA"/>
    <property type="match status" value="1"/>
</dbReference>
<dbReference type="SMART" id="SM00439">
    <property type="entry name" value="BAH"/>
    <property type="match status" value="1"/>
</dbReference>
<dbReference type="FunFam" id="1.10.10.60:FF:000012">
    <property type="entry name" value="Metastasis-associated 1 family, member 3"/>
    <property type="match status" value="1"/>
</dbReference>
<dbReference type="SUPFAM" id="SSF46689">
    <property type="entry name" value="Homeodomain-like"/>
    <property type="match status" value="3"/>
</dbReference>
<evidence type="ECO:0000259" key="14">
    <source>
        <dbReference type="PROSITE" id="PS51156"/>
    </source>
</evidence>
<keyword evidence="17" id="KW-1185">Reference proteome</keyword>
<dbReference type="PANTHER" id="PTHR10865">
    <property type="entry name" value="METASTASIS-ASSOCIATED PROTEIN AND MESODERM INDUCTION EARLY RESPONSE PROTEIN"/>
    <property type="match status" value="1"/>
</dbReference>
<dbReference type="CDD" id="cd04709">
    <property type="entry name" value="BAH_MTA"/>
    <property type="match status" value="1"/>
</dbReference>
<dbReference type="InterPro" id="IPR040138">
    <property type="entry name" value="MIER/MTA"/>
</dbReference>
<dbReference type="GO" id="GO:0003714">
    <property type="term" value="F:transcription corepressor activity"/>
    <property type="evidence" value="ECO:0007669"/>
    <property type="project" value="TreeGrafter"/>
</dbReference>
<feature type="domain" description="BAH" evidence="13">
    <location>
        <begin position="29"/>
        <end position="172"/>
    </location>
</feature>
<organism evidence="17 18">
    <name type="scientific">Trichechus manatus latirostris</name>
    <name type="common">Florida manatee</name>
    <dbReference type="NCBI Taxonomy" id="127582"/>
    <lineage>
        <taxon>Eukaryota</taxon>
        <taxon>Metazoa</taxon>
        <taxon>Chordata</taxon>
        <taxon>Craniata</taxon>
        <taxon>Vertebrata</taxon>
        <taxon>Euteleostomi</taxon>
        <taxon>Mammalia</taxon>
        <taxon>Eutheria</taxon>
        <taxon>Afrotheria</taxon>
        <taxon>Sirenia</taxon>
        <taxon>Trichechidae</taxon>
        <taxon>Trichechus</taxon>
    </lineage>
</organism>
<evidence type="ECO:0000256" key="12">
    <source>
        <dbReference type="SAM" id="MobiDB-lite"/>
    </source>
</evidence>
<reference evidence="18" key="1">
    <citation type="submission" date="2025-08" db="UniProtKB">
        <authorList>
            <consortium name="RefSeq"/>
        </authorList>
    </citation>
    <scope>IDENTIFICATION</scope>
</reference>
<dbReference type="CDD" id="cd11661">
    <property type="entry name" value="SANT_MTA3_like"/>
    <property type="match status" value="1"/>
</dbReference>
<evidence type="ECO:0000256" key="8">
    <source>
        <dbReference type="ARBA" id="ARBA00022990"/>
    </source>
</evidence>
<dbReference type="InterPro" id="IPR035170">
    <property type="entry name" value="MTA1_R1"/>
</dbReference>
<sequence>MPNFECELPDKGSCRLTDVIFLLKRLSSLFSLITDYVYFENSSSNPYLIRRIEELNKTASGNVEAKVVCFYRRRDISNTLIMLADKHAKEIEEESETTVEADLTDKQKHQLKHRELFLSRQYESLPATHIRGKCSVALLNETESVLSYLDKEDTFFYSLVYDPSVKTLLADKGEIRVGPRYQADIPEMLIEGESDDREQSKLEVKVWDPNSPLTDRQIDQFLVVARAVGTFARALDCSSSVRQPSLHMSAAAASRDITLFHAMDTLYRHSYDLSSAISVLVPLGGPVLCRDEMEEWSASEASLFEEALEKYGKDFNDIRQDFLPWKSLTSIIEYYYMWKTTDRYVQQKRLKAAEAESKLKQVYIPTYSKPNPNQISTSNGKPGTVNGAVGTTFQPQNPLLGRACESCYATQSHQWYSWGPPNMQCRLCATCWLYWKKYGGLKMPTQSEEEKLSPSPTTEDPRVRSHMSRQAMQGMPVRNTGSPKSAVKTRQAFFLHTTYFTKFARQVCKNTLRLRQAARRPFVPINYAAIRAEYADRHAELSGSPLKSKSTRKPLACIIGYLEIHPAKKPNAIRSTPSLQTPTTKRMLTTPNHMALSILGKRNYSHHNGLDAYSFTAMDKRVRNLSLKEKFDVVKMITEEKKTVKEAVIKFKCGKTQIYSIMKEKDKIIEKYMSSTNVNVKKERDGNYAEINKSVFEWFLQASAKNVPISGRILQAKAKETAKLLKVDGFSASNGWLQSFKKNHGITCNVACGESNEGDKDIVQNWFTKLKEIIRGYDPKDVANADETALFYRAMPNRTLKMKGEKCAQGRFSKERLTVLLTTFADGTFEKPWVIGKSERPRCFKNIKINQLSVEWKWNKKAWMTGAIYEEFLNKLNNSMKTQNRSILLFVDNAICHRSLPLSNIKLVFFPPSTTSVLQPLDNGIIQNIKVNYRKLLLQKVVANIEMCKMASEISGKIDVLDAISFLKRSIKMIKEETIRKCFKNCGFLFGSGDSIQNETVIEPDNIMQIQDAINDIYSGVSENRVSAASYVDIDKEIATEMDEINLQEIVDSQFKDDDDEDDEDLPLEEPEPLSQTQVLSYVKALKEFGKAKGDQEFLDKATDLEICFNNFIKKPKQTKQLTLDVFIKK</sequence>
<dbReference type="FunCoup" id="A0A2Y9G0I3">
    <property type="interactions" value="3456"/>
</dbReference>
<evidence type="ECO:0000256" key="11">
    <source>
        <dbReference type="ARBA" id="ARBA00093454"/>
    </source>
</evidence>
<feature type="domain" description="HTH CENPB-type" evidence="15">
    <location>
        <begin position="679"/>
        <end position="750"/>
    </location>
</feature>
<dbReference type="Pfam" id="PF00249">
    <property type="entry name" value="Myb_DNA-binding"/>
    <property type="match status" value="1"/>
</dbReference>
<evidence type="ECO:0000256" key="9">
    <source>
        <dbReference type="ARBA" id="ARBA00023125"/>
    </source>
</evidence>
<dbReference type="InterPro" id="IPR001025">
    <property type="entry name" value="BAH_dom"/>
</dbReference>
<dbReference type="STRING" id="127582.A0A2Y9G0I3"/>
<dbReference type="Pfam" id="PF03184">
    <property type="entry name" value="DDE_1"/>
    <property type="match status" value="1"/>
</dbReference>
<dbReference type="GO" id="GO:0000122">
    <property type="term" value="P:negative regulation of transcription by RNA polymerase II"/>
    <property type="evidence" value="ECO:0007669"/>
    <property type="project" value="TreeGrafter"/>
</dbReference>
<feature type="domain" description="ELM2" evidence="14">
    <location>
        <begin position="173"/>
        <end position="284"/>
    </location>
</feature>
<dbReference type="InterPro" id="IPR001005">
    <property type="entry name" value="SANT/Myb"/>
</dbReference>
<keyword evidence="6" id="KW-0862">Zinc</keyword>
<evidence type="ECO:0000259" key="15">
    <source>
        <dbReference type="PROSITE" id="PS51253"/>
    </source>
</evidence>
<keyword evidence="9" id="KW-0238">DNA-binding</keyword>
<keyword evidence="10" id="KW-0539">Nucleus</keyword>
<evidence type="ECO:0000256" key="6">
    <source>
        <dbReference type="ARBA" id="ARBA00022833"/>
    </source>
</evidence>
<evidence type="ECO:0000313" key="18">
    <source>
        <dbReference type="RefSeq" id="XP_012412173.2"/>
    </source>
</evidence>
<name>A0A2Y9G0I3_TRIMA</name>
<dbReference type="InterPro" id="IPR017884">
    <property type="entry name" value="SANT_dom"/>
</dbReference>
<dbReference type="PROSITE" id="PS51156">
    <property type="entry name" value="ELM2"/>
    <property type="match status" value="1"/>
</dbReference>
<dbReference type="GO" id="GO:0016581">
    <property type="term" value="C:NuRD complex"/>
    <property type="evidence" value="ECO:0007669"/>
    <property type="project" value="TreeGrafter"/>
</dbReference>
<keyword evidence="8" id="KW-0007">Acetylation</keyword>
<dbReference type="GO" id="GO:0003713">
    <property type="term" value="F:transcription coactivator activity"/>
    <property type="evidence" value="ECO:0007669"/>
    <property type="project" value="TreeGrafter"/>
</dbReference>
<dbReference type="Gene3D" id="2.30.30.490">
    <property type="match status" value="1"/>
</dbReference>
<dbReference type="GO" id="GO:0008270">
    <property type="term" value="F:zinc ion binding"/>
    <property type="evidence" value="ECO:0007669"/>
    <property type="project" value="UniProtKB-KW"/>
</dbReference>
<dbReference type="InterPro" id="IPR000949">
    <property type="entry name" value="ELM2_dom"/>
</dbReference>
<protein>
    <submittedName>
        <fullName evidence="18">Metastasis-associated protein MTA3 isoform X1</fullName>
    </submittedName>
</protein>
<evidence type="ECO:0000313" key="17">
    <source>
        <dbReference type="Proteomes" id="UP000248480"/>
    </source>
</evidence>
<dbReference type="InterPro" id="IPR000679">
    <property type="entry name" value="Znf_GATA"/>
</dbReference>